<proteinExistence type="predicted"/>
<name>A0A1P8EI43_9GAMM</name>
<sequence>MNIILIDLSQSPSKNLGLKTIGISPQVGEWIELDHDKSSAIYEILTIVHKVDRTPEVYVRYLGHLPELIRQRFSVGQSFSLERWDKCFN</sequence>
<dbReference type="EMBL" id="CP016896">
    <property type="protein sequence ID" value="APV35884.1"/>
    <property type="molecule type" value="Genomic_DNA"/>
</dbReference>
<dbReference type="Proteomes" id="UP000185674">
    <property type="component" value="Chromosome"/>
</dbReference>
<dbReference type="EMBL" id="CP134206">
    <property type="protein sequence ID" value="WND05341.1"/>
    <property type="molecule type" value="Genomic_DNA"/>
</dbReference>
<dbReference type="RefSeq" id="WP_004936547.1">
    <property type="nucleotide sequence ID" value="NZ_BBNM01000007.1"/>
</dbReference>
<evidence type="ECO:0000313" key="2">
    <source>
        <dbReference type="EMBL" id="WND05341.1"/>
    </source>
</evidence>
<gene>
    <name evidence="1" type="ORF">BEN76_07575</name>
    <name evidence="2" type="ORF">RHP80_14305</name>
</gene>
<reference evidence="2" key="2">
    <citation type="submission" date="2023-09" db="EMBL/GenBank/DDBJ databases">
        <title>Acinetobacter soli.</title>
        <authorList>
            <person name="Kim B."/>
            <person name="Kim D."/>
            <person name="Park D."/>
        </authorList>
    </citation>
    <scope>NUCLEOTIDE SEQUENCE</scope>
    <source>
        <strain evidence="2">2023.05</strain>
    </source>
</reference>
<protein>
    <submittedName>
        <fullName evidence="1">Uncharacterized protein</fullName>
    </submittedName>
</protein>
<reference evidence="1 3" key="1">
    <citation type="submission" date="2016-08" db="EMBL/GenBank/DDBJ databases">
        <title>Complete genome sequence of Acinetobacter baylyi strain GFJ2.</title>
        <authorList>
            <person name="Tabata M."/>
            <person name="Kuboki S."/>
            <person name="Gibu N."/>
            <person name="Kinouchi Y."/>
            <person name="Vangnai A."/>
            <person name="Kasai D."/>
            <person name="Fukuda M."/>
        </authorList>
    </citation>
    <scope>NUCLEOTIDE SEQUENCE [LARGE SCALE GENOMIC DNA]</scope>
    <source>
        <strain evidence="1 3">GFJ2</strain>
    </source>
</reference>
<dbReference type="GeneID" id="67510717"/>
<evidence type="ECO:0000313" key="1">
    <source>
        <dbReference type="EMBL" id="APV35884.1"/>
    </source>
</evidence>
<accession>A0A1P8EI43</accession>
<dbReference type="AlphaFoldDB" id="A0A1P8EI43"/>
<evidence type="ECO:0000313" key="3">
    <source>
        <dbReference type="Proteomes" id="UP000185674"/>
    </source>
</evidence>
<dbReference type="Proteomes" id="UP001256400">
    <property type="component" value="Chromosome"/>
</dbReference>
<dbReference type="eggNOG" id="ENOG5031SKQ">
    <property type="taxonomic scope" value="Bacteria"/>
</dbReference>
<dbReference type="KEGG" id="asol:BEN76_07575"/>
<organism evidence="1 3">
    <name type="scientific">Acinetobacter soli</name>
    <dbReference type="NCBI Taxonomy" id="487316"/>
    <lineage>
        <taxon>Bacteria</taxon>
        <taxon>Pseudomonadati</taxon>
        <taxon>Pseudomonadota</taxon>
        <taxon>Gammaproteobacteria</taxon>
        <taxon>Moraxellales</taxon>
        <taxon>Moraxellaceae</taxon>
        <taxon>Acinetobacter</taxon>
    </lineage>
</organism>